<keyword evidence="1" id="KW-0547">Nucleotide-binding</keyword>
<name>A0ACC7P379_9BACL</name>
<accession>A0ACC7P379</accession>
<comment type="caution">
    <text evidence="1">The sequence shown here is derived from an EMBL/GenBank/DDBJ whole genome shotgun (WGS) entry which is preliminary data.</text>
</comment>
<protein>
    <submittedName>
        <fullName evidence="1">DEAD/DEAH box helicase</fullName>
        <ecNumber evidence="1">3.6.4.-</ecNumber>
    </submittedName>
</protein>
<evidence type="ECO:0000313" key="2">
    <source>
        <dbReference type="Proteomes" id="UP001631969"/>
    </source>
</evidence>
<keyword evidence="1" id="KW-0378">Hydrolase</keyword>
<reference evidence="1" key="1">
    <citation type="submission" date="2024-12" db="EMBL/GenBank/DDBJ databases">
        <authorList>
            <person name="Wu N."/>
        </authorList>
    </citation>
    <scope>NUCLEOTIDE SEQUENCE</scope>
    <source>
        <strain evidence="1">P15</strain>
    </source>
</reference>
<keyword evidence="1" id="KW-0347">Helicase</keyword>
<keyword evidence="2" id="KW-1185">Reference proteome</keyword>
<dbReference type="EC" id="3.6.4.-" evidence="1"/>
<sequence length="420" mass="46299">MTFEQLQLIPPIMKALTKQQYTQPTPIQEQAIPPALEGRDLFGCAQTGTGKTAAFLLPIIQQLSTQQARPNGKRVIRSLILTPTRELAIQIADNAKAYGSFTSLRCGVIVGGVSQRAQEQLLAQGTDILIATPGRLIDLMNQGFVDLRHVQILVLDEADRMLDMGFIHDMKRIIAKLPAKRQTLFFSATMPPEIMSLVNSLLKNPIKIEVTPASTTVERIKQILYYVDKPNKLPLLIDLLQDKSITSALVFTRTKHGADRLVRGLTKVKISAQAIHGDKSQNARQAALNNFKNGVTRLLVATDIAARGIDIDELSHVINYNLPNIPETYVHRIGRTGRAGLSGVAISFCEDEEIPYLKDIEKLTKQKIPVIADHPYPMTMEKPAPAAPAATQKANKASRAPSREGSRKPGSEAGGRYRRR</sequence>
<dbReference type="Proteomes" id="UP001631969">
    <property type="component" value="Unassembled WGS sequence"/>
</dbReference>
<organism evidence="1 2">
    <name type="scientific">Paenibacillus mesotrionivorans</name>
    <dbReference type="NCBI Taxonomy" id="3160968"/>
    <lineage>
        <taxon>Bacteria</taxon>
        <taxon>Bacillati</taxon>
        <taxon>Bacillota</taxon>
        <taxon>Bacilli</taxon>
        <taxon>Bacillales</taxon>
        <taxon>Paenibacillaceae</taxon>
        <taxon>Paenibacillus</taxon>
    </lineage>
</organism>
<dbReference type="EMBL" id="JBJURJ010000018">
    <property type="protein sequence ID" value="MFM9331428.1"/>
    <property type="molecule type" value="Genomic_DNA"/>
</dbReference>
<keyword evidence="1" id="KW-0067">ATP-binding</keyword>
<gene>
    <name evidence="1" type="ORF">ACI1P1_24335</name>
</gene>
<evidence type="ECO:0000313" key="1">
    <source>
        <dbReference type="EMBL" id="MFM9331428.1"/>
    </source>
</evidence>
<proteinExistence type="predicted"/>